<dbReference type="AlphaFoldDB" id="A0A1M5PXR2"/>
<keyword evidence="2" id="KW-1185">Reference proteome</keyword>
<proteinExistence type="predicted"/>
<dbReference type="Pfam" id="PF19686">
    <property type="entry name" value="DUF6188"/>
    <property type="match status" value="1"/>
</dbReference>
<evidence type="ECO:0000313" key="2">
    <source>
        <dbReference type="Proteomes" id="UP000184471"/>
    </source>
</evidence>
<dbReference type="OrthoDB" id="3429377at2"/>
<dbReference type="EMBL" id="FQVX01000004">
    <property type="protein sequence ID" value="SHH06043.1"/>
    <property type="molecule type" value="Genomic_DNA"/>
</dbReference>
<dbReference type="Proteomes" id="UP000184471">
    <property type="component" value="Unassembled WGS sequence"/>
</dbReference>
<protein>
    <submittedName>
        <fullName evidence="1">Uncharacterized protein</fullName>
    </submittedName>
</protein>
<dbReference type="STRING" id="1070870.SAMN05444351_3887"/>
<gene>
    <name evidence="1" type="ORF">SAMN05444351_3887</name>
</gene>
<name>A0A1M5PXR2_9ACTN</name>
<accession>A0A1M5PXR2</accession>
<dbReference type="RefSeq" id="WP_073422039.1">
    <property type="nucleotide sequence ID" value="NZ_FQVX01000004.1"/>
</dbReference>
<organism evidence="1 2">
    <name type="scientific">Geodermatophilus nigrescens</name>
    <dbReference type="NCBI Taxonomy" id="1070870"/>
    <lineage>
        <taxon>Bacteria</taxon>
        <taxon>Bacillati</taxon>
        <taxon>Actinomycetota</taxon>
        <taxon>Actinomycetes</taxon>
        <taxon>Geodermatophilales</taxon>
        <taxon>Geodermatophilaceae</taxon>
        <taxon>Geodermatophilus</taxon>
    </lineage>
</organism>
<reference evidence="1 2" key="1">
    <citation type="submission" date="2016-11" db="EMBL/GenBank/DDBJ databases">
        <authorList>
            <person name="Jaros S."/>
            <person name="Januszkiewicz K."/>
            <person name="Wedrychowicz H."/>
        </authorList>
    </citation>
    <scope>NUCLEOTIDE SEQUENCE [LARGE SCALE GENOMIC DNA]</scope>
    <source>
        <strain evidence="1 2">DSM 45408</strain>
    </source>
</reference>
<evidence type="ECO:0000313" key="1">
    <source>
        <dbReference type="EMBL" id="SHH06043.1"/>
    </source>
</evidence>
<dbReference type="InterPro" id="IPR046179">
    <property type="entry name" value="DUF6188"/>
</dbReference>
<sequence>MGDVEEADRLLRSLDGRSADQVRVGVGDVQVVLDDGSLLTLACPVTVAGQSGVCVEPTSLDGVAPLHPWLRTTARDAGVDATGALSFTVGPTTLRCAPDPSYEACAHDGPGGAEVVCMPGGGLAIWGCPPAARNAAGAGRRRVAANWHAVHRVLPGRAARVGPIAAPPRRRGQRGGPP</sequence>